<gene>
    <name evidence="2" type="ORF">GCM10012278_51430</name>
</gene>
<reference evidence="2" key="2">
    <citation type="submission" date="2020-09" db="EMBL/GenBank/DDBJ databases">
        <authorList>
            <person name="Sun Q."/>
            <person name="Zhou Y."/>
        </authorList>
    </citation>
    <scope>NUCLEOTIDE SEQUENCE</scope>
    <source>
        <strain evidence="2">CGMCC 4.7430</strain>
    </source>
</reference>
<name>A0A918A8T2_9ACTN</name>
<dbReference type="EMBL" id="BMNK01000009">
    <property type="protein sequence ID" value="GGP10710.1"/>
    <property type="molecule type" value="Genomic_DNA"/>
</dbReference>
<reference evidence="2" key="1">
    <citation type="journal article" date="2014" name="Int. J. Syst. Evol. Microbiol.">
        <title>Complete genome sequence of Corynebacterium casei LMG S-19264T (=DSM 44701T), isolated from a smear-ripened cheese.</title>
        <authorList>
            <consortium name="US DOE Joint Genome Institute (JGI-PGF)"/>
            <person name="Walter F."/>
            <person name="Albersmeier A."/>
            <person name="Kalinowski J."/>
            <person name="Ruckert C."/>
        </authorList>
    </citation>
    <scope>NUCLEOTIDE SEQUENCE</scope>
    <source>
        <strain evidence="2">CGMCC 4.7430</strain>
    </source>
</reference>
<dbReference type="InterPro" id="IPR036894">
    <property type="entry name" value="YbaB-like_sf"/>
</dbReference>
<feature type="compositionally biased region" description="Basic and acidic residues" evidence="1">
    <location>
        <begin position="7"/>
        <end position="23"/>
    </location>
</feature>
<dbReference type="InterPro" id="IPR004401">
    <property type="entry name" value="YbaB/EbfC"/>
</dbReference>
<evidence type="ECO:0008006" key="4">
    <source>
        <dbReference type="Google" id="ProtNLM"/>
    </source>
</evidence>
<dbReference type="Gene3D" id="3.30.1310.10">
    <property type="entry name" value="Nucleoid-associated protein YbaB-like domain"/>
    <property type="match status" value="1"/>
</dbReference>
<evidence type="ECO:0000313" key="2">
    <source>
        <dbReference type="EMBL" id="GGP10710.1"/>
    </source>
</evidence>
<protein>
    <recommendedName>
        <fullName evidence="4">YbaB/EbfC family nucleoid-associated protein</fullName>
    </recommendedName>
</protein>
<evidence type="ECO:0000313" key="3">
    <source>
        <dbReference type="Proteomes" id="UP000660745"/>
    </source>
</evidence>
<feature type="region of interest" description="Disordered" evidence="1">
    <location>
        <begin position="1"/>
        <end position="23"/>
    </location>
</feature>
<dbReference type="GO" id="GO:0003677">
    <property type="term" value="F:DNA binding"/>
    <property type="evidence" value="ECO:0007669"/>
    <property type="project" value="InterPro"/>
</dbReference>
<dbReference type="SUPFAM" id="SSF82607">
    <property type="entry name" value="YbaB-like"/>
    <property type="match status" value="1"/>
</dbReference>
<dbReference type="Proteomes" id="UP000660745">
    <property type="component" value="Unassembled WGS sequence"/>
</dbReference>
<proteinExistence type="predicted"/>
<sequence length="131" mass="14192">MSGFELNPRDIRPQDVERAEEQAERVEALLTELAGQDELLAEIVGTGRGDGGHVHAAVAADGRVLKVAIEPRAVREGSEALADEIVLTVRRAQQDALRQVDSLVRESLAEALPGTPLDPAELRERLGRLLD</sequence>
<dbReference type="Pfam" id="PF02575">
    <property type="entry name" value="YbaB_DNA_bd"/>
    <property type="match status" value="1"/>
</dbReference>
<keyword evidence="3" id="KW-1185">Reference proteome</keyword>
<dbReference type="RefSeq" id="WP_189141271.1">
    <property type="nucleotide sequence ID" value="NZ_BMNK01000009.1"/>
</dbReference>
<organism evidence="2 3">
    <name type="scientific">Nonomuraea glycinis</name>
    <dbReference type="NCBI Taxonomy" id="2047744"/>
    <lineage>
        <taxon>Bacteria</taxon>
        <taxon>Bacillati</taxon>
        <taxon>Actinomycetota</taxon>
        <taxon>Actinomycetes</taxon>
        <taxon>Streptosporangiales</taxon>
        <taxon>Streptosporangiaceae</taxon>
        <taxon>Nonomuraea</taxon>
    </lineage>
</organism>
<comment type="caution">
    <text evidence="2">The sequence shown here is derived from an EMBL/GenBank/DDBJ whole genome shotgun (WGS) entry which is preliminary data.</text>
</comment>
<evidence type="ECO:0000256" key="1">
    <source>
        <dbReference type="SAM" id="MobiDB-lite"/>
    </source>
</evidence>
<dbReference type="AlphaFoldDB" id="A0A918A8T2"/>
<accession>A0A918A8T2</accession>